<keyword evidence="2" id="KW-0680">Restriction system</keyword>
<comment type="similarity">
    <text evidence="1">Belongs to the type-I restriction system S methylase family.</text>
</comment>
<dbReference type="RefSeq" id="WP_205908106.1">
    <property type="nucleotide sequence ID" value="NZ_JABAFX010000040.1"/>
</dbReference>
<dbReference type="InterPro" id="IPR000055">
    <property type="entry name" value="Restrct_endonuc_typeI_TRD"/>
</dbReference>
<dbReference type="CDD" id="cd17521">
    <property type="entry name" value="RMtype1_S_Sau13435ORF2165P_TRD2-CR2_like"/>
    <property type="match status" value="1"/>
</dbReference>
<dbReference type="SUPFAM" id="SSF116734">
    <property type="entry name" value="DNA methylase specificity domain"/>
    <property type="match status" value="1"/>
</dbReference>
<dbReference type="GO" id="GO:0004519">
    <property type="term" value="F:endonuclease activity"/>
    <property type="evidence" value="ECO:0007669"/>
    <property type="project" value="UniProtKB-KW"/>
</dbReference>
<organism evidence="5 6">
    <name type="scientific">Dorea formicigenerans</name>
    <dbReference type="NCBI Taxonomy" id="39486"/>
    <lineage>
        <taxon>Bacteria</taxon>
        <taxon>Bacillati</taxon>
        <taxon>Bacillota</taxon>
        <taxon>Clostridia</taxon>
        <taxon>Lachnospirales</taxon>
        <taxon>Lachnospiraceae</taxon>
        <taxon>Dorea</taxon>
    </lineage>
</organism>
<dbReference type="AlphaFoldDB" id="A0A848CS25"/>
<reference evidence="5 6" key="1">
    <citation type="submission" date="2020-04" db="EMBL/GenBank/DDBJ databases">
        <authorList>
            <person name="Hitch T.C.A."/>
            <person name="Wylensek D."/>
            <person name="Clavel T."/>
        </authorList>
    </citation>
    <scope>NUCLEOTIDE SEQUENCE [LARGE SCALE GENOMIC DNA]</scope>
    <source>
        <strain evidence="5 6">BSM-383-APC-5F</strain>
    </source>
</reference>
<gene>
    <name evidence="5" type="ORF">HF855_12420</name>
</gene>
<dbReference type="InterPro" id="IPR044946">
    <property type="entry name" value="Restrct_endonuc_typeI_TRD_sf"/>
</dbReference>
<name>A0A848CS25_9FIRM</name>
<dbReference type="InterPro" id="IPR052021">
    <property type="entry name" value="Type-I_RS_S_subunit"/>
</dbReference>
<keyword evidence="3" id="KW-0238">DNA-binding</keyword>
<evidence type="ECO:0000256" key="1">
    <source>
        <dbReference type="ARBA" id="ARBA00010923"/>
    </source>
</evidence>
<accession>A0A848CS25</accession>
<evidence type="ECO:0000313" key="5">
    <source>
        <dbReference type="EMBL" id="NME58183.1"/>
    </source>
</evidence>
<comment type="caution">
    <text evidence="5">The sequence shown here is derived from an EMBL/GenBank/DDBJ whole genome shotgun (WGS) entry which is preliminary data.</text>
</comment>
<sequence length="201" mass="22402">MELRNMTLASLSVDGRGSYGIAASAVDRSDELYTYLRITDIRDDGTLNMADLKSVDDEKASQYLLKPNDIVFARTGASTGRNYFYDGTDGEFVYAGFLIKFSIDPVKVNPQFIKYYCMSDAYKGWVHSYNTGSTRGNINARTLGGMVIPVPPRQQQDGMVSILSALDAKIKNNIEINENLQVQTQALYKAWFVDFEPFGGV</sequence>
<evidence type="ECO:0000256" key="2">
    <source>
        <dbReference type="ARBA" id="ARBA00022747"/>
    </source>
</evidence>
<dbReference type="EMBL" id="JABAFX010000040">
    <property type="protein sequence ID" value="NME58183.1"/>
    <property type="molecule type" value="Genomic_DNA"/>
</dbReference>
<evidence type="ECO:0000256" key="3">
    <source>
        <dbReference type="ARBA" id="ARBA00023125"/>
    </source>
</evidence>
<feature type="domain" description="Type I restriction modification DNA specificity" evidence="4">
    <location>
        <begin position="44"/>
        <end position="178"/>
    </location>
</feature>
<dbReference type="Proteomes" id="UP000580130">
    <property type="component" value="Unassembled WGS sequence"/>
</dbReference>
<dbReference type="GO" id="GO:0003677">
    <property type="term" value="F:DNA binding"/>
    <property type="evidence" value="ECO:0007669"/>
    <property type="project" value="UniProtKB-KW"/>
</dbReference>
<keyword evidence="5" id="KW-0378">Hydrolase</keyword>
<feature type="non-terminal residue" evidence="5">
    <location>
        <position position="201"/>
    </location>
</feature>
<proteinExistence type="inferred from homology"/>
<dbReference type="GO" id="GO:0009307">
    <property type="term" value="P:DNA restriction-modification system"/>
    <property type="evidence" value="ECO:0007669"/>
    <property type="project" value="UniProtKB-KW"/>
</dbReference>
<dbReference type="PANTHER" id="PTHR30408:SF13">
    <property type="entry name" value="TYPE I RESTRICTION ENZYME HINDI SPECIFICITY SUBUNIT"/>
    <property type="match status" value="1"/>
</dbReference>
<evidence type="ECO:0000259" key="4">
    <source>
        <dbReference type="Pfam" id="PF01420"/>
    </source>
</evidence>
<evidence type="ECO:0000313" key="6">
    <source>
        <dbReference type="Proteomes" id="UP000580130"/>
    </source>
</evidence>
<dbReference type="PANTHER" id="PTHR30408">
    <property type="entry name" value="TYPE-1 RESTRICTION ENZYME ECOKI SPECIFICITY PROTEIN"/>
    <property type="match status" value="1"/>
</dbReference>
<dbReference type="Gene3D" id="3.90.220.20">
    <property type="entry name" value="DNA methylase specificity domains"/>
    <property type="match status" value="1"/>
</dbReference>
<protein>
    <submittedName>
        <fullName evidence="5">Restriction endonuclease subunit S</fullName>
    </submittedName>
</protein>
<keyword evidence="5" id="KW-0255">Endonuclease</keyword>
<keyword evidence="5" id="KW-0540">Nuclease</keyword>
<dbReference type="Pfam" id="PF01420">
    <property type="entry name" value="Methylase_S"/>
    <property type="match status" value="1"/>
</dbReference>